<keyword evidence="2" id="KW-1185">Reference proteome</keyword>
<dbReference type="AlphaFoldDB" id="A0A098LHD1"/>
<dbReference type="OrthoDB" id="920221at2"/>
<comment type="caution">
    <text evidence="1">The sequence shown here is derived from an EMBL/GenBank/DDBJ whole genome shotgun (WGS) entry which is preliminary data.</text>
</comment>
<name>A0A098LHD1_9BACT</name>
<reference evidence="1 2" key="1">
    <citation type="submission" date="2014-09" db="EMBL/GenBank/DDBJ databases">
        <title>Sporocytophaga myxococcoides PG-01 genome sequencing.</title>
        <authorList>
            <person name="Liu L."/>
            <person name="Gao P.J."/>
            <person name="Chen G.J."/>
            <person name="Wang L.S."/>
        </authorList>
    </citation>
    <scope>NUCLEOTIDE SEQUENCE [LARGE SCALE GENOMIC DNA]</scope>
    <source>
        <strain evidence="1 2">PG-01</strain>
    </source>
</reference>
<dbReference type="Proteomes" id="UP000030185">
    <property type="component" value="Unassembled WGS sequence"/>
</dbReference>
<evidence type="ECO:0000313" key="2">
    <source>
        <dbReference type="Proteomes" id="UP000030185"/>
    </source>
</evidence>
<dbReference type="EMBL" id="BBLT01000006">
    <property type="protein sequence ID" value="GAL85849.1"/>
    <property type="molecule type" value="Genomic_DNA"/>
</dbReference>
<proteinExistence type="predicted"/>
<evidence type="ECO:0000313" key="1">
    <source>
        <dbReference type="EMBL" id="GAL85849.1"/>
    </source>
</evidence>
<organism evidence="1 2">
    <name type="scientific">Sporocytophaga myxococcoides</name>
    <dbReference type="NCBI Taxonomy" id="153721"/>
    <lineage>
        <taxon>Bacteria</taxon>
        <taxon>Pseudomonadati</taxon>
        <taxon>Bacteroidota</taxon>
        <taxon>Cytophagia</taxon>
        <taxon>Cytophagales</taxon>
        <taxon>Cytophagaceae</taxon>
        <taxon>Sporocytophaga</taxon>
    </lineage>
</organism>
<protein>
    <submittedName>
        <fullName evidence="1">Uncharacterized protein</fullName>
    </submittedName>
</protein>
<accession>A0A098LHD1</accession>
<dbReference type="RefSeq" id="WP_045464881.1">
    <property type="nucleotide sequence ID" value="NZ_BBLT01000006.1"/>
</dbReference>
<dbReference type="eggNOG" id="ENOG5033RQ8">
    <property type="taxonomic scope" value="Bacteria"/>
</dbReference>
<sequence>MKKAAFILLLELTTHSLRTVAQCTTDAFGIIQIYPTKPGTIEWTSSHWNNGIPRTIKYAVDPYDPTGWTEDHSGSTNGFKIDGNGTMNMSGGSPRFHINSLINKKVSAQQFLNTEFTAYYRRIGKTGPAYGGMVIGARSGPLGHASQGGNDCDATTYYARFRHDGKWDFEKELKHPTSDYWSGSGFHKQDPLWQGLAMPENKWIGMKYIVYNIENNSKVKLELYIDTLSDGNPVNGGYWEKVGEVADEGNWPAASSMITGCEYSDPKTIILEGHGTFFLRTDGDQAEYKLVSIREIIPGEKSFDGCVTSINTTTRNEIKFYFDYSINGHIIETPGFFSYKIHDTMGNIILSGKCENSCLLSNDVPSGLYIITLQTSSELKQLKFNKYH</sequence>
<gene>
    <name evidence="1" type="ORF">MYP_3078</name>
</gene>
<dbReference type="STRING" id="153721.MYP_3078"/>